<comment type="pathway">
    <text evidence="3">Protein modification; protein glycosylation.</text>
</comment>
<comment type="subcellular location">
    <subcellularLocation>
        <location evidence="2">Membrane</location>
        <topology evidence="2">Single-pass type II membrane protein</topology>
    </subcellularLocation>
</comment>
<feature type="transmembrane region" description="Helical" evidence="20">
    <location>
        <begin position="20"/>
        <end position="38"/>
    </location>
</feature>
<keyword evidence="13 20" id="KW-1133">Transmembrane helix</keyword>
<evidence type="ECO:0000256" key="14">
    <source>
        <dbReference type="ARBA" id="ARBA00023136"/>
    </source>
</evidence>
<evidence type="ECO:0000256" key="20">
    <source>
        <dbReference type="SAM" id="Phobius"/>
    </source>
</evidence>
<evidence type="ECO:0000313" key="22">
    <source>
        <dbReference type="EnsemblMetazoa" id="XP_038045106.1"/>
    </source>
</evidence>
<dbReference type="GO" id="GO:0016263">
    <property type="term" value="F:glycoprotein-N-acetylgalactosamine 3-beta-galactosyltransferase activity"/>
    <property type="evidence" value="ECO:0007669"/>
    <property type="project" value="UniProtKB-EC"/>
</dbReference>
<comment type="subunit">
    <text evidence="5">Homodimer; disulfide-linked.</text>
</comment>
<evidence type="ECO:0000313" key="23">
    <source>
        <dbReference type="Proteomes" id="UP000887568"/>
    </source>
</evidence>
<proteinExistence type="inferred from homology"/>
<keyword evidence="17" id="KW-0464">Manganese</keyword>
<keyword evidence="12" id="KW-0735">Signal-anchor</keyword>
<evidence type="ECO:0000256" key="15">
    <source>
        <dbReference type="ARBA" id="ARBA00023157"/>
    </source>
</evidence>
<accession>A0A913Z279</accession>
<keyword evidence="7" id="KW-0328">Glycosyltransferase</keyword>
<evidence type="ECO:0000256" key="18">
    <source>
        <dbReference type="ARBA" id="ARBA00040898"/>
    </source>
</evidence>
<keyword evidence="11" id="KW-0547">Nucleotide-binding</keyword>
<evidence type="ECO:0000256" key="9">
    <source>
        <dbReference type="ARBA" id="ARBA00022692"/>
    </source>
</evidence>
<dbReference type="AlphaFoldDB" id="A0A913Z279"/>
<comment type="function">
    <text evidence="19">Glycosyltransferase that generates the core 1 O-glycan Gal-beta1-3GalNAc-alpha1-Ser/Thr (T antigen), which is a precursor for many extended O-glycans in glycoproteins.</text>
</comment>
<evidence type="ECO:0000256" key="7">
    <source>
        <dbReference type="ARBA" id="ARBA00022676"/>
    </source>
</evidence>
<evidence type="ECO:0000256" key="6">
    <source>
        <dbReference type="ARBA" id="ARBA00012557"/>
    </source>
</evidence>
<sequence length="757" mass="85217">MAASSAGNHGGVFGPTRSVLLSFCAAFFFGGCLTYIVVRRFDSGQNFVELDSLGRRILELSDPHGHVEVVDDSNRVSRNELLTFKGHTHARQFGQDVLADILYKQVRILCWVLTSPQNLQKKTIHVQATWSRRCNKVIFISSRDDPSFPTVKVEAPEGREYLWRKTRGAFKYVYDHHLDEADWFLKADDDTYVVLENLRYLLADKDPNDPVYYGRKFKPYVKQGYMSGGAGYVLSKAALVLAVEKAFPNAALCRSDAKAAGAAEDVEIGKCLSRVGVTAGDSRDSLGRERFHPFIPEHHLIKGIVPTKFWYWDYCYYPAQARNTEYAKCSNMWGRCSRRHAPRGGPIRKVIIQFCAAFVVGICATHVLINRDSDLAEVVRQVVSSTEVVVESDNHEGHAQVNRANEVAKEELLSFKSHTHAREHGQDLLADALYDRVRILCWILTSPQNLQKKAIHVQATWSRRCNKVIFISSQDDPSFPTVNVKAPEGRAFLWQKTRGAFQYIYDHHLNDADWFLKADDDTYVVLENLRYILADKSSEEPVYFGRRFKAYVSQGYMSGGAGYVLSKLALILVVEQGFPNLKFCKGAGNGRGYDAQEDLEIGRCLETVGVVAGDSRDSVGKETFHPFQFITHILPNQMKKSFWFWKYAYYPAQTGPECCSDYSISFHYISPNNMYLLEYMIYHMRPFGVGHYTCPANMDAIISKVLPANSQQDRLGKAGEVAGEVGLTNNEVGGHDKVIGGQVRSGIQEGDAANLMN</sequence>
<dbReference type="RefSeq" id="XP_038045106.1">
    <property type="nucleotide sequence ID" value="XM_038189178.1"/>
</dbReference>
<evidence type="ECO:0000256" key="16">
    <source>
        <dbReference type="ARBA" id="ARBA00023180"/>
    </source>
</evidence>
<dbReference type="PANTHER" id="PTHR23033">
    <property type="entry name" value="BETA1,3-GALACTOSYLTRANSFERASE"/>
    <property type="match status" value="1"/>
</dbReference>
<evidence type="ECO:0000256" key="3">
    <source>
        <dbReference type="ARBA" id="ARBA00004922"/>
    </source>
</evidence>
<keyword evidence="16" id="KW-0325">Glycoprotein</keyword>
<reference evidence="22" key="1">
    <citation type="submission" date="2022-11" db="UniProtKB">
        <authorList>
            <consortium name="EnsemblMetazoa"/>
        </authorList>
    </citation>
    <scope>IDENTIFICATION</scope>
</reference>
<protein>
    <recommendedName>
        <fullName evidence="18">Glycoprotein-N-acetylgalactosamine 3-beta-galactosyltransferase 1</fullName>
        <ecNumber evidence="6">2.4.1.122</ecNumber>
    </recommendedName>
</protein>
<feature type="domain" description="Fringe-like glycosyltransferase" evidence="21">
    <location>
        <begin position="113"/>
        <end position="278"/>
    </location>
</feature>
<dbReference type="Pfam" id="PF02434">
    <property type="entry name" value="Fringe"/>
    <property type="match status" value="2"/>
</dbReference>
<evidence type="ECO:0000256" key="2">
    <source>
        <dbReference type="ARBA" id="ARBA00004606"/>
    </source>
</evidence>
<dbReference type="GeneID" id="119719683"/>
<dbReference type="EC" id="2.4.1.122" evidence="6"/>
<organism evidence="22 23">
    <name type="scientific">Patiria miniata</name>
    <name type="common">Bat star</name>
    <name type="synonym">Asterina miniata</name>
    <dbReference type="NCBI Taxonomy" id="46514"/>
    <lineage>
        <taxon>Eukaryota</taxon>
        <taxon>Metazoa</taxon>
        <taxon>Echinodermata</taxon>
        <taxon>Eleutherozoa</taxon>
        <taxon>Asterozoa</taxon>
        <taxon>Asteroidea</taxon>
        <taxon>Valvatacea</taxon>
        <taxon>Valvatida</taxon>
        <taxon>Asterinidae</taxon>
        <taxon>Patiria</taxon>
    </lineage>
</organism>
<evidence type="ECO:0000259" key="21">
    <source>
        <dbReference type="Pfam" id="PF02434"/>
    </source>
</evidence>
<comment type="similarity">
    <text evidence="4">Belongs to the glycosyltransferase 31 family. Beta3-Gal-T subfamily.</text>
</comment>
<dbReference type="InterPro" id="IPR003378">
    <property type="entry name" value="Fringe-like_glycosylTrfase"/>
</dbReference>
<dbReference type="GO" id="GO:0016020">
    <property type="term" value="C:membrane"/>
    <property type="evidence" value="ECO:0007669"/>
    <property type="project" value="UniProtKB-SubCell"/>
</dbReference>
<dbReference type="EnsemblMetazoa" id="XM_038189178.1">
    <property type="protein sequence ID" value="XP_038045106.1"/>
    <property type="gene ID" value="LOC119719683"/>
</dbReference>
<dbReference type="PANTHER" id="PTHR23033:SF14">
    <property type="entry name" value="GLYCOPROTEIN-N-ACETYLGALACTOSAMINE 3-BETA-GALACTOSYLTRANSFERASE 1-RELATED"/>
    <property type="match status" value="1"/>
</dbReference>
<keyword evidence="8" id="KW-0808">Transferase</keyword>
<keyword evidence="14 20" id="KW-0472">Membrane</keyword>
<evidence type="ECO:0000256" key="8">
    <source>
        <dbReference type="ARBA" id="ARBA00022679"/>
    </source>
</evidence>
<keyword evidence="10" id="KW-0479">Metal-binding</keyword>
<dbReference type="Gene3D" id="3.90.550.50">
    <property type="match status" value="2"/>
</dbReference>
<comment type="cofactor">
    <cofactor evidence="1">
        <name>Mn(2+)</name>
        <dbReference type="ChEBI" id="CHEBI:29035"/>
    </cofactor>
</comment>
<evidence type="ECO:0000256" key="10">
    <source>
        <dbReference type="ARBA" id="ARBA00022723"/>
    </source>
</evidence>
<dbReference type="OrthoDB" id="414175at2759"/>
<evidence type="ECO:0000256" key="4">
    <source>
        <dbReference type="ARBA" id="ARBA00006462"/>
    </source>
</evidence>
<evidence type="ECO:0000256" key="13">
    <source>
        <dbReference type="ARBA" id="ARBA00022989"/>
    </source>
</evidence>
<evidence type="ECO:0000256" key="5">
    <source>
        <dbReference type="ARBA" id="ARBA00011748"/>
    </source>
</evidence>
<keyword evidence="9 20" id="KW-0812">Transmembrane</keyword>
<name>A0A913Z279_PATMI</name>
<evidence type="ECO:0000256" key="1">
    <source>
        <dbReference type="ARBA" id="ARBA00001936"/>
    </source>
</evidence>
<evidence type="ECO:0000256" key="12">
    <source>
        <dbReference type="ARBA" id="ARBA00022968"/>
    </source>
</evidence>
<dbReference type="GO" id="GO:0030145">
    <property type="term" value="F:manganese ion binding"/>
    <property type="evidence" value="ECO:0007669"/>
    <property type="project" value="UniProtKB-ARBA"/>
</dbReference>
<dbReference type="InterPro" id="IPR026050">
    <property type="entry name" value="C1GALT1/C1GALT1_chp1"/>
</dbReference>
<feature type="domain" description="Fringe-like glycosyltransferase" evidence="21">
    <location>
        <begin position="455"/>
        <end position="608"/>
    </location>
</feature>
<keyword evidence="15" id="KW-1015">Disulfide bond</keyword>
<dbReference type="Proteomes" id="UP000887568">
    <property type="component" value="Unplaced"/>
</dbReference>
<evidence type="ECO:0000256" key="17">
    <source>
        <dbReference type="ARBA" id="ARBA00023211"/>
    </source>
</evidence>
<evidence type="ECO:0000256" key="11">
    <source>
        <dbReference type="ARBA" id="ARBA00022741"/>
    </source>
</evidence>
<dbReference type="GO" id="GO:0000166">
    <property type="term" value="F:nucleotide binding"/>
    <property type="evidence" value="ECO:0007669"/>
    <property type="project" value="UniProtKB-KW"/>
</dbReference>
<evidence type="ECO:0000256" key="19">
    <source>
        <dbReference type="ARBA" id="ARBA00059245"/>
    </source>
</evidence>
<dbReference type="FunFam" id="3.90.550.50:FF:000017">
    <property type="entry name" value="Glycoprotein-N-acetylgalactosamine 3-beta-galactosyltransferase 1"/>
    <property type="match status" value="2"/>
</dbReference>
<dbReference type="OMA" id="WILTSPQ"/>
<keyword evidence="23" id="KW-1185">Reference proteome</keyword>